<evidence type="ECO:0000256" key="14">
    <source>
        <dbReference type="PROSITE-ProRule" id="PRU01389"/>
    </source>
</evidence>
<keyword evidence="4 14" id="KW-0540">Nuclease</keyword>
<dbReference type="GO" id="GO:0016787">
    <property type="term" value="F:hydrolase activity"/>
    <property type="evidence" value="ECO:0007669"/>
    <property type="project" value="UniProtKB-KW"/>
</dbReference>
<dbReference type="KEGG" id="hazt:108674585"/>
<feature type="domain" description="VLRF1" evidence="16">
    <location>
        <begin position="207"/>
        <end position="351"/>
    </location>
</feature>
<evidence type="ECO:0000256" key="15">
    <source>
        <dbReference type="SAM" id="MobiDB-lite"/>
    </source>
</evidence>
<accession>A0A8B7NWA2</accession>
<dbReference type="AlphaFoldDB" id="A0A8B7NWA2"/>
<dbReference type="GeneID" id="108674585"/>
<dbReference type="GO" id="GO:0008270">
    <property type="term" value="F:zinc ion binding"/>
    <property type="evidence" value="ECO:0007669"/>
    <property type="project" value="UniProtKB-KW"/>
</dbReference>
<dbReference type="InterPro" id="IPR041540">
    <property type="entry name" value="VATC"/>
</dbReference>
<dbReference type="Proteomes" id="UP000694843">
    <property type="component" value="Unplaced"/>
</dbReference>
<comment type="similarity">
    <text evidence="2 14">Belongs to the ANKZF1/VMS1 family.</text>
</comment>
<feature type="region of interest" description="Disordered" evidence="15">
    <location>
        <begin position="115"/>
        <end position="155"/>
    </location>
</feature>
<keyword evidence="6" id="KW-0677">Repeat</keyword>
<dbReference type="InterPro" id="IPR047139">
    <property type="entry name" value="ANKZ1/VMS1"/>
</dbReference>
<evidence type="ECO:0000259" key="16">
    <source>
        <dbReference type="PROSITE" id="PS52044"/>
    </source>
</evidence>
<sequence>MTDIKHPVFEKIFLWNNTQSSLLLSSLSLVPGTSEHKAVEEGKLAFSEQDVALAKEQSRNALCMSEGGVQCSVCDVALNDRQEQLLHYSTPYHQHNQERLLRGLQCLTLHQFHTQAPQTPDDSSLSESDEDDQDSCSDSQSDQEANDDDSRESVAASVLPGDREPRLYFLNSALGCVVSVCRALLLPRKVVIENGQELVSAATELPGRQQWAILLQSGGHFAGAVFRGNEVLVHKTLHSYTVRAGQGKSQGSYDGSCGSSHPRSAGASLRRYNEAAHAQHVQEVVQQWLPLLQCCHLIFTRVSRRKRSLLFRSGKSCLIDPSDTRLRNIPFSTRKPTFAELKRVHGLLAEVRVHGSMEAFLATLGDKLRPGRDKSCGRSQEQLKRERCRRFSRSLSVKSRSNSHSSSSKSNSSDEQLPRPSPTPRGDLHVSPGKPAKKKKKKKQKISGNNVDIVKSRQETIDEIDRERSMEKLREELYTVCRCGNLQRMKALLAFCQSGDINDAKDQDLGAGVVSCVERYWQSISLLDMTMTETHKTALHVATENNKLDLVKWLLEEGGCDPSTQDSRHRAPYSCCSTNAGRLLYRRYRAQHPDAHNYAKSAIPAPLNPEEEKRRNKEKEAKRIAQKARQKENKLKKQRLLEEQKERQRYLNLSDREKRALAAERRLLSSQPTATERPVLLRCFQCACDISGLVPYEYSDNQFCSTACVRTHRDLHKTSR</sequence>
<dbReference type="Gene3D" id="1.25.40.20">
    <property type="entry name" value="Ankyrin repeat-containing domain"/>
    <property type="match status" value="1"/>
</dbReference>
<keyword evidence="8" id="KW-0863">Zinc-finger</keyword>
<dbReference type="OMA" id="GPHIFMC"/>
<dbReference type="InterPro" id="IPR036770">
    <property type="entry name" value="Ankyrin_rpt-contain_sf"/>
</dbReference>
<evidence type="ECO:0000256" key="7">
    <source>
        <dbReference type="ARBA" id="ARBA00022759"/>
    </source>
</evidence>
<dbReference type="SUPFAM" id="SSF48403">
    <property type="entry name" value="Ankyrin repeat"/>
    <property type="match status" value="1"/>
</dbReference>
<evidence type="ECO:0000256" key="4">
    <source>
        <dbReference type="ARBA" id="ARBA00022722"/>
    </source>
</evidence>
<evidence type="ECO:0000313" key="18">
    <source>
        <dbReference type="RefSeq" id="XP_018018038.1"/>
    </source>
</evidence>
<reference evidence="18" key="1">
    <citation type="submission" date="2025-08" db="UniProtKB">
        <authorList>
            <consortium name="RefSeq"/>
        </authorList>
    </citation>
    <scope>IDENTIFICATION</scope>
    <source>
        <tissue evidence="18">Whole organism</tissue>
    </source>
</reference>
<evidence type="ECO:0000313" key="17">
    <source>
        <dbReference type="Proteomes" id="UP000694843"/>
    </source>
</evidence>
<dbReference type="SMART" id="SM00248">
    <property type="entry name" value="ANK"/>
    <property type="match status" value="2"/>
</dbReference>
<comment type="domain">
    <text evidence="14">The VLRF1 domain mediates binding to the 60S ribosomal subunit.</text>
</comment>
<evidence type="ECO:0000256" key="2">
    <source>
        <dbReference type="ARBA" id="ARBA00009262"/>
    </source>
</evidence>
<dbReference type="Pfam" id="PF18826">
    <property type="entry name" value="bVLRF1"/>
    <property type="match status" value="1"/>
</dbReference>
<feature type="region of interest" description="Disordered" evidence="15">
    <location>
        <begin position="600"/>
        <end position="641"/>
    </location>
</feature>
<keyword evidence="7 14" id="KW-0255">Endonuclease</keyword>
<dbReference type="PANTHER" id="PTHR16036:SF2">
    <property type="entry name" value="TRNA ENDONUCLEASE ANKZF1"/>
    <property type="match status" value="1"/>
</dbReference>
<evidence type="ECO:0000256" key="13">
    <source>
        <dbReference type="PROSITE-ProRule" id="PRU00023"/>
    </source>
</evidence>
<keyword evidence="12" id="KW-0175">Coiled coil</keyword>
<dbReference type="Pfam" id="PF00023">
    <property type="entry name" value="Ank"/>
    <property type="match status" value="1"/>
</dbReference>
<dbReference type="RefSeq" id="XP_018018038.1">
    <property type="nucleotide sequence ID" value="XM_018162549.2"/>
</dbReference>
<dbReference type="GO" id="GO:0004519">
    <property type="term" value="F:endonuclease activity"/>
    <property type="evidence" value="ECO:0007669"/>
    <property type="project" value="UniProtKB-KW"/>
</dbReference>
<dbReference type="PROSITE" id="PS52044">
    <property type="entry name" value="VLRF1"/>
    <property type="match status" value="1"/>
</dbReference>
<evidence type="ECO:0000256" key="10">
    <source>
        <dbReference type="ARBA" id="ARBA00022833"/>
    </source>
</evidence>
<gene>
    <name evidence="18" type="primary">LOC108674585</name>
</gene>
<feature type="compositionally biased region" description="Basic and acidic residues" evidence="15">
    <location>
        <begin position="610"/>
        <end position="641"/>
    </location>
</feature>
<protein>
    <submittedName>
        <fullName evidence="18">Ankyrin repeat and zinc finger domain-containing protein 1</fullName>
    </submittedName>
</protein>
<dbReference type="PROSITE" id="PS50297">
    <property type="entry name" value="ANK_REP_REGION"/>
    <property type="match status" value="1"/>
</dbReference>
<evidence type="ECO:0000256" key="1">
    <source>
        <dbReference type="ARBA" id="ARBA00004496"/>
    </source>
</evidence>
<feature type="active site" evidence="14">
    <location>
        <position position="250"/>
    </location>
</feature>
<dbReference type="InterPro" id="IPR041175">
    <property type="entry name" value="VLRF1/Vms1"/>
</dbReference>
<organism evidence="17 18">
    <name type="scientific">Hyalella azteca</name>
    <name type="common">Amphipod</name>
    <dbReference type="NCBI Taxonomy" id="294128"/>
    <lineage>
        <taxon>Eukaryota</taxon>
        <taxon>Metazoa</taxon>
        <taxon>Ecdysozoa</taxon>
        <taxon>Arthropoda</taxon>
        <taxon>Crustacea</taxon>
        <taxon>Multicrustacea</taxon>
        <taxon>Malacostraca</taxon>
        <taxon>Eumalacostraca</taxon>
        <taxon>Peracarida</taxon>
        <taxon>Amphipoda</taxon>
        <taxon>Senticaudata</taxon>
        <taxon>Talitrida</taxon>
        <taxon>Talitroidea</taxon>
        <taxon>Hyalellidae</taxon>
        <taxon>Hyalella</taxon>
    </lineage>
</organism>
<feature type="region of interest" description="Disordered" evidence="15">
    <location>
        <begin position="245"/>
        <end position="265"/>
    </location>
</feature>
<dbReference type="PANTHER" id="PTHR16036">
    <property type="entry name" value="ANKYRIN REPEAT AND ZINC FINGER DOMAIN-CONTAINING PROTEIN 1"/>
    <property type="match status" value="1"/>
</dbReference>
<evidence type="ECO:0000256" key="5">
    <source>
        <dbReference type="ARBA" id="ARBA00022723"/>
    </source>
</evidence>
<evidence type="ECO:0000256" key="8">
    <source>
        <dbReference type="ARBA" id="ARBA00022771"/>
    </source>
</evidence>
<feature type="compositionally biased region" description="Polar residues" evidence="15">
    <location>
        <begin position="247"/>
        <end position="262"/>
    </location>
</feature>
<name>A0A8B7NWA2_HYAAZ</name>
<keyword evidence="17" id="KW-1185">Reference proteome</keyword>
<proteinExistence type="inferred from homology"/>
<feature type="repeat" description="ANK" evidence="13">
    <location>
        <begin position="534"/>
        <end position="558"/>
    </location>
</feature>
<dbReference type="GO" id="GO:0005737">
    <property type="term" value="C:cytoplasm"/>
    <property type="evidence" value="ECO:0007669"/>
    <property type="project" value="UniProtKB-SubCell"/>
</dbReference>
<keyword evidence="11 13" id="KW-0040">ANK repeat</keyword>
<keyword evidence="9 14" id="KW-0378">Hydrolase</keyword>
<feature type="compositionally biased region" description="Basic residues" evidence="15">
    <location>
        <begin position="435"/>
        <end position="445"/>
    </location>
</feature>
<dbReference type="OrthoDB" id="429841at2759"/>
<dbReference type="InterPro" id="IPR002110">
    <property type="entry name" value="Ankyrin_rpt"/>
</dbReference>
<dbReference type="GO" id="GO:0036503">
    <property type="term" value="P:ERAD pathway"/>
    <property type="evidence" value="ECO:0007669"/>
    <property type="project" value="TreeGrafter"/>
</dbReference>
<dbReference type="PROSITE" id="PS50088">
    <property type="entry name" value="ANK_REPEAT"/>
    <property type="match status" value="1"/>
</dbReference>
<keyword evidence="3 14" id="KW-0963">Cytoplasm</keyword>
<comment type="subcellular location">
    <subcellularLocation>
        <location evidence="1">Cytoplasm</location>
    </subcellularLocation>
</comment>
<evidence type="ECO:0000256" key="11">
    <source>
        <dbReference type="ARBA" id="ARBA00023043"/>
    </source>
</evidence>
<evidence type="ECO:0000256" key="3">
    <source>
        <dbReference type="ARBA" id="ARBA00022490"/>
    </source>
</evidence>
<keyword evidence="5" id="KW-0479">Metal-binding</keyword>
<feature type="region of interest" description="Disordered" evidence="15">
    <location>
        <begin position="371"/>
        <end position="454"/>
    </location>
</feature>
<feature type="compositionally biased region" description="Low complexity" evidence="15">
    <location>
        <begin position="393"/>
        <end position="413"/>
    </location>
</feature>
<evidence type="ECO:0000256" key="12">
    <source>
        <dbReference type="ARBA" id="ARBA00023054"/>
    </source>
</evidence>
<dbReference type="Pfam" id="PF18716">
    <property type="entry name" value="VATC"/>
    <property type="match status" value="1"/>
</dbReference>
<evidence type="ECO:0000256" key="9">
    <source>
        <dbReference type="ARBA" id="ARBA00022801"/>
    </source>
</evidence>
<evidence type="ECO:0000256" key="6">
    <source>
        <dbReference type="ARBA" id="ARBA00022737"/>
    </source>
</evidence>
<keyword evidence="10" id="KW-0862">Zinc</keyword>
<feature type="compositionally biased region" description="Basic and acidic residues" evidence="15">
    <location>
        <begin position="371"/>
        <end position="385"/>
    </location>
</feature>